<proteinExistence type="predicted"/>
<protein>
    <submittedName>
        <fullName evidence="2">Uncharacterized protein</fullName>
    </submittedName>
</protein>
<accession>A0A238J0Q6</accession>
<sequence length="313" mass="33186">MASNGLIWIVVPRFCMTLGVVLLLAAMGLNYHNDQNRADQVLAKKVGLPAPVIVQNFSRAANSNLLGEVQILAEVDIAQSVHRSIGEDGNARTYLLTPVYGVSLGGMHRASTIRGVHSPGLHRPVPRAAATATANPIAGLVYDLEDRPMRSTNAEDLGMTSVGRGFNGELVLVSGVAFSGTLWAKGASQGQVETAAREAFGLTGGSGLPLIAPYASRRLAPGGADMTEARNFLASVAIVSLLFGASLIVRSFSGRGPRNMATHAHKPAQTASGSSTRYFDPLLPQDEIQQSDDEQRVTSQMGFRALSRLRSRL</sequence>
<reference evidence="2 3" key="1">
    <citation type="submission" date="2017-05" db="EMBL/GenBank/DDBJ databases">
        <authorList>
            <person name="Song R."/>
            <person name="Chenine A.L."/>
            <person name="Ruprecht R.M."/>
        </authorList>
    </citation>
    <scope>NUCLEOTIDE SEQUENCE [LARGE SCALE GENOMIC DNA]</scope>
    <source>
        <strain evidence="2 3">CECT 8489</strain>
    </source>
</reference>
<evidence type="ECO:0000256" key="1">
    <source>
        <dbReference type="SAM" id="Phobius"/>
    </source>
</evidence>
<keyword evidence="1" id="KW-0472">Membrane</keyword>
<keyword evidence="1" id="KW-1133">Transmembrane helix</keyword>
<name>A0A238J0Q6_9RHOB</name>
<evidence type="ECO:0000313" key="3">
    <source>
        <dbReference type="Proteomes" id="UP000201838"/>
    </source>
</evidence>
<keyword evidence="1" id="KW-0812">Transmembrane</keyword>
<dbReference type="Proteomes" id="UP000201838">
    <property type="component" value="Unassembled WGS sequence"/>
</dbReference>
<evidence type="ECO:0000313" key="2">
    <source>
        <dbReference type="EMBL" id="SMX24226.1"/>
    </source>
</evidence>
<dbReference type="AlphaFoldDB" id="A0A238J0Q6"/>
<feature type="transmembrane region" description="Helical" evidence="1">
    <location>
        <begin position="232"/>
        <end position="252"/>
    </location>
</feature>
<organism evidence="2 3">
    <name type="scientific">Boseongicola aestuarii</name>
    <dbReference type="NCBI Taxonomy" id="1470561"/>
    <lineage>
        <taxon>Bacteria</taxon>
        <taxon>Pseudomonadati</taxon>
        <taxon>Pseudomonadota</taxon>
        <taxon>Alphaproteobacteria</taxon>
        <taxon>Rhodobacterales</taxon>
        <taxon>Paracoccaceae</taxon>
        <taxon>Boseongicola</taxon>
    </lineage>
</organism>
<feature type="transmembrane region" description="Helical" evidence="1">
    <location>
        <begin position="6"/>
        <end position="27"/>
    </location>
</feature>
<keyword evidence="3" id="KW-1185">Reference proteome</keyword>
<gene>
    <name evidence="2" type="ORF">BOA8489_02349</name>
</gene>
<dbReference type="EMBL" id="FXXQ01000007">
    <property type="protein sequence ID" value="SMX24226.1"/>
    <property type="molecule type" value="Genomic_DNA"/>
</dbReference>